<feature type="repeat" description="TPR" evidence="8">
    <location>
        <begin position="675"/>
        <end position="708"/>
    </location>
</feature>
<dbReference type="PANTHER" id="PTHR10130">
    <property type="entry name" value="PEROXISOMAL TARGETING SIGNAL 1 RECEPTOR PEX5"/>
    <property type="match status" value="1"/>
</dbReference>
<keyword evidence="4" id="KW-0963">Cytoplasm</keyword>
<keyword evidence="10" id="KW-1185">Reference proteome</keyword>
<name>L8H862_ACACF</name>
<evidence type="ECO:0000256" key="7">
    <source>
        <dbReference type="ARBA" id="ARBA00023140"/>
    </source>
</evidence>
<dbReference type="GO" id="GO:0016560">
    <property type="term" value="P:protein import into peroxisome matrix, docking"/>
    <property type="evidence" value="ECO:0007669"/>
    <property type="project" value="TreeGrafter"/>
</dbReference>
<keyword evidence="7" id="KW-0576">Peroxisome</keyword>
<dbReference type="InterPro" id="IPR019734">
    <property type="entry name" value="TPR_rpt"/>
</dbReference>
<keyword evidence="6 8" id="KW-0802">TPR repeat</keyword>
<accession>L8H862</accession>
<dbReference type="GO" id="GO:0005052">
    <property type="term" value="F:peroxisome matrix targeting signal-1 binding"/>
    <property type="evidence" value="ECO:0007669"/>
    <property type="project" value="TreeGrafter"/>
</dbReference>
<dbReference type="GO" id="GO:0005829">
    <property type="term" value="C:cytosol"/>
    <property type="evidence" value="ECO:0007669"/>
    <property type="project" value="TreeGrafter"/>
</dbReference>
<sequence length="779" mass="87462">MSGLRDLVADAACEGGNPLMNAMNRLWEDPTARQRQQQQHRRGSGTTVAVAVAVAGLRMQIPCHQQQEGPHGRFLEDDGRGEEELLNSHQGVEGFFGTGGNAFAELDPDIDAFADAYAGQRQQGGEMPGHLEHLLGHPMASGAMPPHLQAGPYHHHKPLDSHHHHQMVEGIHRAGPYGRAGDGGKVRNRLGVMAHHFEPTADARGDHLMHAQLGPSFEAMTLGDRPLPQHQAPARVADAWAADFSEKEAEAWAAEFNPEQMGHMEWIREFRQQSERPAAWEEEFDKFDEHEFREFQNHWREAEGEQWTNEFEQMKDQLSDRIAYSRYLDTLNDQQAQEELKHLGARISSIADPKMQRSKFVQLMSRIAQGHVTVEGDQLVESNTSATATTSAPQEGTMSDLVNDWLGEYDDFVPPTVGQRGWDFGDFEADDEISRMFNFGAWGGIRPYEFSPDNPFADHPAPLLRGIELFDAGELSDAILAFEAAAQRDMQAHPTPTHPLSLSLFPRRGGHGPTSLTAPIPSWAASCNNEVWRRLGEAHAENDRDDRAIAALTRATHIDAGDLPALMSLAVSCTNDSYRVQALRVLKNWLARNPRYHDHPLLSAPEFTQGLLLPSSVSACAAQIDTMDDESELHDRVTEMYLEAARMSPHDPDPDEYDKAVDCFRLALQKRPNDYALWNKLGATLANSNHSKEALAPYYRSLKIKPTYTRARANLGISYLNMEMYREAATQFLACLAIQPSAKHIWMSLQTVFSRMERDDLLERSLRYDIDAFRDEFDF</sequence>
<evidence type="ECO:0000256" key="5">
    <source>
        <dbReference type="ARBA" id="ARBA00022737"/>
    </source>
</evidence>
<dbReference type="Gene3D" id="6.10.280.230">
    <property type="match status" value="1"/>
</dbReference>
<evidence type="ECO:0000256" key="4">
    <source>
        <dbReference type="ARBA" id="ARBA00022490"/>
    </source>
</evidence>
<gene>
    <name evidence="9" type="ORF">ACA1_053800</name>
</gene>
<reference evidence="9 10" key="1">
    <citation type="journal article" date="2013" name="Genome Biol.">
        <title>Genome of Acanthamoeba castellanii highlights extensive lateral gene transfer and early evolution of tyrosine kinase signaling.</title>
        <authorList>
            <person name="Clarke M."/>
            <person name="Lohan A.J."/>
            <person name="Liu B."/>
            <person name="Lagkouvardos I."/>
            <person name="Roy S."/>
            <person name="Zafar N."/>
            <person name="Bertelli C."/>
            <person name="Schilde C."/>
            <person name="Kianianmomeni A."/>
            <person name="Burglin T.R."/>
            <person name="Frech C."/>
            <person name="Turcotte B."/>
            <person name="Kopec K.O."/>
            <person name="Synnott J.M."/>
            <person name="Choo C."/>
            <person name="Paponov I."/>
            <person name="Finkler A."/>
            <person name="Soon Heng Tan C."/>
            <person name="Hutchins A.P."/>
            <person name="Weinmeier T."/>
            <person name="Rattei T."/>
            <person name="Chu J.S."/>
            <person name="Gimenez G."/>
            <person name="Irimia M."/>
            <person name="Rigden D.J."/>
            <person name="Fitzpatrick D.A."/>
            <person name="Lorenzo-Morales J."/>
            <person name="Bateman A."/>
            <person name="Chiu C.H."/>
            <person name="Tang P."/>
            <person name="Hegemann P."/>
            <person name="Fromm H."/>
            <person name="Raoult D."/>
            <person name="Greub G."/>
            <person name="Miranda-Saavedra D."/>
            <person name="Chen N."/>
            <person name="Nash P."/>
            <person name="Ginger M.L."/>
            <person name="Horn M."/>
            <person name="Schaap P."/>
            <person name="Caler L."/>
            <person name="Loftus B."/>
        </authorList>
    </citation>
    <scope>NUCLEOTIDE SEQUENCE [LARGE SCALE GENOMIC DNA]</scope>
    <source>
        <strain evidence="9 10">Neff</strain>
    </source>
</reference>
<evidence type="ECO:0000256" key="1">
    <source>
        <dbReference type="ARBA" id="ARBA00004275"/>
    </source>
</evidence>
<dbReference type="OMA" id="NYRMKGP"/>
<protein>
    <submittedName>
        <fullName evidence="9">Tetratricopeptide repeat-containing protein</fullName>
    </submittedName>
</protein>
<dbReference type="PROSITE" id="PS50005">
    <property type="entry name" value="TPR"/>
    <property type="match status" value="2"/>
</dbReference>
<dbReference type="STRING" id="1257118.L8H862"/>
<dbReference type="GO" id="GO:0005778">
    <property type="term" value="C:peroxisomal membrane"/>
    <property type="evidence" value="ECO:0007669"/>
    <property type="project" value="TreeGrafter"/>
</dbReference>
<dbReference type="OrthoDB" id="15716at2759"/>
<dbReference type="GeneID" id="14921504"/>
<dbReference type="Gene3D" id="1.25.40.10">
    <property type="entry name" value="Tetratricopeptide repeat domain"/>
    <property type="match status" value="1"/>
</dbReference>
<evidence type="ECO:0000313" key="9">
    <source>
        <dbReference type="EMBL" id="ELR20636.1"/>
    </source>
</evidence>
<evidence type="ECO:0000256" key="8">
    <source>
        <dbReference type="PROSITE-ProRule" id="PRU00339"/>
    </source>
</evidence>
<dbReference type="Proteomes" id="UP000011083">
    <property type="component" value="Unassembled WGS sequence"/>
</dbReference>
<dbReference type="PANTHER" id="PTHR10130:SF0">
    <property type="entry name" value="GH08708P"/>
    <property type="match status" value="1"/>
</dbReference>
<dbReference type="InterPro" id="IPR024111">
    <property type="entry name" value="PEX5/PEX5L"/>
</dbReference>
<feature type="repeat" description="TPR" evidence="8">
    <location>
        <begin position="709"/>
        <end position="742"/>
    </location>
</feature>
<proteinExistence type="inferred from homology"/>
<dbReference type="EMBL" id="KB007909">
    <property type="protein sequence ID" value="ELR20636.1"/>
    <property type="molecule type" value="Genomic_DNA"/>
</dbReference>
<dbReference type="RefSeq" id="XP_004344039.1">
    <property type="nucleotide sequence ID" value="XM_004343989.1"/>
</dbReference>
<organism evidence="9 10">
    <name type="scientific">Acanthamoeba castellanii (strain ATCC 30010 / Neff)</name>
    <dbReference type="NCBI Taxonomy" id="1257118"/>
    <lineage>
        <taxon>Eukaryota</taxon>
        <taxon>Amoebozoa</taxon>
        <taxon>Discosea</taxon>
        <taxon>Longamoebia</taxon>
        <taxon>Centramoebida</taxon>
        <taxon>Acanthamoebidae</taxon>
        <taxon>Acanthamoeba</taxon>
    </lineage>
</organism>
<keyword evidence="5" id="KW-0677">Repeat</keyword>
<evidence type="ECO:0000313" key="10">
    <source>
        <dbReference type="Proteomes" id="UP000011083"/>
    </source>
</evidence>
<dbReference type="SUPFAM" id="SSF48452">
    <property type="entry name" value="TPR-like"/>
    <property type="match status" value="2"/>
</dbReference>
<dbReference type="VEuPathDB" id="AmoebaDB:ACA1_500059"/>
<evidence type="ECO:0000256" key="6">
    <source>
        <dbReference type="ARBA" id="ARBA00022803"/>
    </source>
</evidence>
<evidence type="ECO:0000256" key="3">
    <source>
        <dbReference type="ARBA" id="ARBA00005348"/>
    </source>
</evidence>
<dbReference type="SMART" id="SM00028">
    <property type="entry name" value="TPR"/>
    <property type="match status" value="3"/>
</dbReference>
<dbReference type="KEGG" id="acan:ACA1_053800"/>
<evidence type="ECO:0000256" key="2">
    <source>
        <dbReference type="ARBA" id="ARBA00004496"/>
    </source>
</evidence>
<comment type="subcellular location">
    <subcellularLocation>
        <location evidence="2">Cytoplasm</location>
    </subcellularLocation>
    <subcellularLocation>
        <location evidence="1">Peroxisome</location>
    </subcellularLocation>
</comment>
<dbReference type="InterPro" id="IPR011990">
    <property type="entry name" value="TPR-like_helical_dom_sf"/>
</dbReference>
<dbReference type="AlphaFoldDB" id="L8H862"/>
<comment type="similarity">
    <text evidence="3">Belongs to the peroxisomal targeting signal receptor family.</text>
</comment>